<sequence>MYVENQRKNGIIELELVHDIPKTERFDADINSPISYDDVFESISLNKSQSNKFNANLDIPNDLKVHLLDLLQLCGIDEFNDTKNNATEQSGNKNENDSLKNKHSNSKLYNIVPPFLSRLIKYNLYEKTFPNYFEFGSNLTLPSSFLVNKYRLLKPISPSENPWYKGCTKLILIGVPSFLSINEVKKIIIKLSNEKKHKTLLLKDKKQNVNISDNESSNNEYSKNDIIDINVGDRINNNVNDTEIKFEKNDNTNPDRYPKQDRINEFGILRYTNMFTTDNKDHYINNLYRSPNSIGKNRVNMALLEFSSEHEALNFWASLSTGSFESYGYVFTSIPDPSGLRIIVEGMLTVFSPKCIPLIESIKSVNETILNTDYSNMETKELKLIFPLIGSCTSFQSLKRYIENITSENRKDDDIDINITFDENNDLLIVISNNIKTIELLNNRIFQHSSFKVPIGLNSNIKMTDEDTNIVNVAMFLFDDKICEPVIIEGNYDIHPIKHKTIDLDIQEDKIENIKTTFSSSSNILDKDPEPAGFLFKKFEELREALKHDLDAENGTLSNTNDIEKLNVYNEKSNLTSRQHTSSSIDDLYNKEKSVNNKENDNKLNTTKTDEDYINCDNLKEYDKLKADTIHENSFSESSIENKNHDLSSDIDKHISEHDEKNVEIESNIGFYGDENNVAESENLKKTNSDKVDNIGVNEGSESSIDESIRMNNGGIEINMDKNECKTYERNNVDMTIEPKQNSDTEIQENSISKIGENKHAIKNNENEDKISLKAEKMDQERIIDVYEEIDIAGNNNECDEDTYDNKLSDDDYIEQEPSPPIETTRGRRGRKRKAQSSVRNEEKETSFNRGTSSRGRPRGGRGGSRATKTNKRRK</sequence>
<reference evidence="2 3" key="1">
    <citation type="submission" date="2023-10" db="EMBL/GenBank/DDBJ databases">
        <title>Comparative genomics analysis reveals potential genetic determinants of host preference in Cryptosporidium xiaoi.</title>
        <authorList>
            <person name="Xiao L."/>
            <person name="Li J."/>
        </authorList>
    </citation>
    <scope>NUCLEOTIDE SEQUENCE [LARGE SCALE GENOMIC DNA]</scope>
    <source>
        <strain evidence="2 3">52996</strain>
    </source>
</reference>
<proteinExistence type="predicted"/>
<dbReference type="AlphaFoldDB" id="A0AAV9XZU1"/>
<dbReference type="Proteomes" id="UP001311799">
    <property type="component" value="Unassembled WGS sequence"/>
</dbReference>
<dbReference type="EMBL" id="JAWDEY010000012">
    <property type="protein sequence ID" value="KAK6589437.1"/>
    <property type="molecule type" value="Genomic_DNA"/>
</dbReference>
<name>A0AAV9XZU1_9CRYT</name>
<feature type="compositionally biased region" description="Basic and acidic residues" evidence="1">
    <location>
        <begin position="588"/>
        <end position="602"/>
    </location>
</feature>
<evidence type="ECO:0000313" key="2">
    <source>
        <dbReference type="EMBL" id="KAK6589437.1"/>
    </source>
</evidence>
<feature type="region of interest" description="Disordered" evidence="1">
    <location>
        <begin position="795"/>
        <end position="875"/>
    </location>
</feature>
<organism evidence="2 3">
    <name type="scientific">Cryptosporidium xiaoi</name>
    <dbReference type="NCBI Taxonomy" id="659607"/>
    <lineage>
        <taxon>Eukaryota</taxon>
        <taxon>Sar</taxon>
        <taxon>Alveolata</taxon>
        <taxon>Apicomplexa</taxon>
        <taxon>Conoidasida</taxon>
        <taxon>Coccidia</taxon>
        <taxon>Eucoccidiorida</taxon>
        <taxon>Eimeriorina</taxon>
        <taxon>Cryptosporidiidae</taxon>
        <taxon>Cryptosporidium</taxon>
    </lineage>
</organism>
<evidence type="ECO:0000256" key="1">
    <source>
        <dbReference type="SAM" id="MobiDB-lite"/>
    </source>
</evidence>
<protein>
    <submittedName>
        <fullName evidence="2">Uncharacterized protein</fullName>
    </submittedName>
</protein>
<accession>A0AAV9XZU1</accession>
<comment type="caution">
    <text evidence="2">The sequence shown here is derived from an EMBL/GenBank/DDBJ whole genome shotgun (WGS) entry which is preliminary data.</text>
</comment>
<keyword evidence="3" id="KW-1185">Reference proteome</keyword>
<gene>
    <name evidence="2" type="ORF">RS030_203228</name>
</gene>
<evidence type="ECO:0000313" key="3">
    <source>
        <dbReference type="Proteomes" id="UP001311799"/>
    </source>
</evidence>
<feature type="compositionally biased region" description="Polar residues" evidence="1">
    <location>
        <begin position="573"/>
        <end position="585"/>
    </location>
</feature>
<feature type="region of interest" description="Disordered" evidence="1">
    <location>
        <begin position="573"/>
        <end position="606"/>
    </location>
</feature>